<dbReference type="GO" id="GO:0005737">
    <property type="term" value="C:cytoplasm"/>
    <property type="evidence" value="ECO:0007669"/>
    <property type="project" value="TreeGrafter"/>
</dbReference>
<dbReference type="PROSITE" id="PS00626">
    <property type="entry name" value="RCC1_2"/>
    <property type="match status" value="1"/>
</dbReference>
<name>A8PYC0_MALGO</name>
<feature type="repeat" description="RCC1" evidence="1">
    <location>
        <begin position="40"/>
        <end position="97"/>
    </location>
</feature>
<dbReference type="RefSeq" id="XP_001731449.1">
    <property type="nucleotide sequence ID" value="XM_001731397.1"/>
</dbReference>
<dbReference type="OrthoDB" id="3333653at2759"/>
<dbReference type="GO" id="GO:0005085">
    <property type="term" value="F:guanyl-nucleotide exchange factor activity"/>
    <property type="evidence" value="ECO:0007669"/>
    <property type="project" value="TreeGrafter"/>
</dbReference>
<dbReference type="Proteomes" id="UP000008837">
    <property type="component" value="Unassembled WGS sequence"/>
</dbReference>
<dbReference type="InterPro" id="IPR009091">
    <property type="entry name" value="RCC1/BLIP-II"/>
</dbReference>
<accession>A8PYC0</accession>
<dbReference type="PROSITE" id="PS50012">
    <property type="entry name" value="RCC1_3"/>
    <property type="match status" value="1"/>
</dbReference>
<dbReference type="AlphaFoldDB" id="A8PYC0"/>
<dbReference type="Gene3D" id="2.130.10.30">
    <property type="entry name" value="Regulator of chromosome condensation 1/beta-lactamase-inhibitor protein II"/>
    <property type="match status" value="1"/>
</dbReference>
<dbReference type="PANTHER" id="PTHR45982">
    <property type="entry name" value="REGULATOR OF CHROMOSOME CONDENSATION"/>
    <property type="match status" value="1"/>
</dbReference>
<evidence type="ECO:0000256" key="1">
    <source>
        <dbReference type="PROSITE-ProRule" id="PRU00235"/>
    </source>
</evidence>
<protein>
    <recommendedName>
        <fullName evidence="4">Regulator of chromosome condensation 1/beta-lactamase-inhibitor protein II</fullName>
    </recommendedName>
</protein>
<organism evidence="2 3">
    <name type="scientific">Malassezia globosa (strain ATCC MYA-4612 / CBS 7966)</name>
    <name type="common">Dandruff-associated fungus</name>
    <dbReference type="NCBI Taxonomy" id="425265"/>
    <lineage>
        <taxon>Eukaryota</taxon>
        <taxon>Fungi</taxon>
        <taxon>Dikarya</taxon>
        <taxon>Basidiomycota</taxon>
        <taxon>Ustilaginomycotina</taxon>
        <taxon>Malasseziomycetes</taxon>
        <taxon>Malasseziales</taxon>
        <taxon>Malasseziaceae</taxon>
        <taxon>Malassezia</taxon>
    </lineage>
</organism>
<dbReference type="STRING" id="425265.A8PYC0"/>
<dbReference type="SUPFAM" id="SSF50985">
    <property type="entry name" value="RCC1/BLIP-II"/>
    <property type="match status" value="1"/>
</dbReference>
<dbReference type="VEuPathDB" id="FungiDB:MGL_1632"/>
<proteinExistence type="predicted"/>
<evidence type="ECO:0000313" key="3">
    <source>
        <dbReference type="Proteomes" id="UP000008837"/>
    </source>
</evidence>
<dbReference type="EMBL" id="AAYY01000004">
    <property type="protein sequence ID" value="EDP44235.1"/>
    <property type="molecule type" value="Genomic_DNA"/>
</dbReference>
<gene>
    <name evidence="2" type="ORF">MGL_1632</name>
</gene>
<evidence type="ECO:0000313" key="2">
    <source>
        <dbReference type="EMBL" id="EDP44235.1"/>
    </source>
</evidence>
<dbReference type="Pfam" id="PF13540">
    <property type="entry name" value="RCC1_2"/>
    <property type="match status" value="1"/>
</dbReference>
<dbReference type="KEGG" id="mgl:MGL_1632"/>
<reference evidence="2 3" key="1">
    <citation type="journal article" date="2007" name="Proc. Natl. Acad. Sci. U.S.A.">
        <title>Dandruff-associated Malassezia genomes reveal convergent and divergent virulence traits shared with plant and human fungal pathogens.</title>
        <authorList>
            <person name="Xu J."/>
            <person name="Saunders C.W."/>
            <person name="Hu P."/>
            <person name="Grant R.A."/>
            <person name="Boekhout T."/>
            <person name="Kuramae E.E."/>
            <person name="Kronstad J.W."/>
            <person name="Deangelis Y.M."/>
            <person name="Reeder N.L."/>
            <person name="Johnstone K.R."/>
            <person name="Leland M."/>
            <person name="Fieno A.M."/>
            <person name="Begley W.M."/>
            <person name="Sun Y."/>
            <person name="Lacey M.P."/>
            <person name="Chaudhary T."/>
            <person name="Keough T."/>
            <person name="Chu L."/>
            <person name="Sears R."/>
            <person name="Yuan B."/>
            <person name="Dawson T.L.Jr."/>
        </authorList>
    </citation>
    <scope>NUCLEOTIDE SEQUENCE [LARGE SCALE GENOMIC DNA]</scope>
    <source>
        <strain evidence="3">ATCC MYA-4612 / CBS 7966</strain>
    </source>
</reference>
<sequence>MMRGTKYGLLLQSPDTKAPKFDLVYGGGSHFILRACAEASPLYAVGDNRFGQLGSVRIRNDNTTLHCVSYFSKDQGFPAGVQHVACGDRHTIALSTEGDAYVWGWYAPWGYSPPAPVDLGDNQHDYANVKAIACAADASVFVLADESVWINGEKGIGLSSTTKTRRVKMDTKMNNVLNIGASQWTFFMLVSC</sequence>
<dbReference type="InterPro" id="IPR051553">
    <property type="entry name" value="Ran_GTPase-activating"/>
</dbReference>
<evidence type="ECO:0008006" key="4">
    <source>
        <dbReference type="Google" id="ProtNLM"/>
    </source>
</evidence>
<dbReference type="InterPro" id="IPR000408">
    <property type="entry name" value="Reg_chr_condens"/>
</dbReference>
<keyword evidence="3" id="KW-1185">Reference proteome</keyword>
<dbReference type="InParanoid" id="A8PYC0"/>
<dbReference type="PANTHER" id="PTHR45982:SF1">
    <property type="entry name" value="REGULATOR OF CHROMOSOME CONDENSATION"/>
    <property type="match status" value="1"/>
</dbReference>
<comment type="caution">
    <text evidence="2">The sequence shown here is derived from an EMBL/GenBank/DDBJ whole genome shotgun (WGS) entry which is preliminary data.</text>
</comment>
<dbReference type="GeneID" id="5855756"/>